<dbReference type="CDD" id="cd08646">
    <property type="entry name" value="FMT_core_Met-tRNA-FMT_N"/>
    <property type="match status" value="1"/>
</dbReference>
<dbReference type="InterPro" id="IPR011034">
    <property type="entry name" value="Formyl_transferase-like_C_sf"/>
</dbReference>
<dbReference type="InterPro" id="IPR005793">
    <property type="entry name" value="Formyl_trans_C"/>
</dbReference>
<dbReference type="GO" id="GO:0004479">
    <property type="term" value="F:methionyl-tRNA formyltransferase activity"/>
    <property type="evidence" value="ECO:0007669"/>
    <property type="project" value="UniProtKB-UniRule"/>
</dbReference>
<dbReference type="SUPFAM" id="SSF53328">
    <property type="entry name" value="Formyltransferase"/>
    <property type="match status" value="1"/>
</dbReference>
<dbReference type="EMBL" id="CP053069">
    <property type="protein sequence ID" value="QJR08976.1"/>
    <property type="molecule type" value="Genomic_DNA"/>
</dbReference>
<dbReference type="Proteomes" id="UP000501534">
    <property type="component" value="Chromosome"/>
</dbReference>
<evidence type="ECO:0000256" key="7">
    <source>
        <dbReference type="ARBA" id="ARBA00048558"/>
    </source>
</evidence>
<dbReference type="Pfam" id="PF00551">
    <property type="entry name" value="Formyl_trans_N"/>
    <property type="match status" value="1"/>
</dbReference>
<dbReference type="KEGG" id="uru:DSM104443_00011"/>
<dbReference type="EC" id="2.1.2.9" evidence="3 8"/>
<comment type="similarity">
    <text evidence="2 8">Belongs to the Fmt family.</text>
</comment>
<evidence type="ECO:0000259" key="10">
    <source>
        <dbReference type="Pfam" id="PF02911"/>
    </source>
</evidence>
<proteinExistence type="inferred from homology"/>
<organism evidence="11 12">
    <name type="scientific">Usitatibacter rugosus</name>
    <dbReference type="NCBI Taxonomy" id="2732067"/>
    <lineage>
        <taxon>Bacteria</taxon>
        <taxon>Pseudomonadati</taxon>
        <taxon>Pseudomonadota</taxon>
        <taxon>Betaproteobacteria</taxon>
        <taxon>Nitrosomonadales</taxon>
        <taxon>Usitatibacteraceae</taxon>
        <taxon>Usitatibacter</taxon>
    </lineage>
</organism>
<dbReference type="RefSeq" id="WP_171088684.1">
    <property type="nucleotide sequence ID" value="NZ_CP053069.1"/>
</dbReference>
<keyword evidence="12" id="KW-1185">Reference proteome</keyword>
<gene>
    <name evidence="11" type="primary">fmt_1</name>
    <name evidence="8" type="synonym">fmt</name>
    <name evidence="11" type="ORF">DSM104443_00011</name>
</gene>
<dbReference type="CDD" id="cd08704">
    <property type="entry name" value="Met_tRNA_FMT_C"/>
    <property type="match status" value="1"/>
</dbReference>
<dbReference type="Gene3D" id="3.10.25.10">
    <property type="entry name" value="Formyl transferase, C-terminal domain"/>
    <property type="match status" value="1"/>
</dbReference>
<dbReference type="GO" id="GO:0005829">
    <property type="term" value="C:cytosol"/>
    <property type="evidence" value="ECO:0007669"/>
    <property type="project" value="TreeGrafter"/>
</dbReference>
<dbReference type="PANTHER" id="PTHR11138:SF5">
    <property type="entry name" value="METHIONYL-TRNA FORMYLTRANSFERASE, MITOCHONDRIAL"/>
    <property type="match status" value="1"/>
</dbReference>
<dbReference type="InterPro" id="IPR036477">
    <property type="entry name" value="Formyl_transf_N_sf"/>
</dbReference>
<evidence type="ECO:0000256" key="4">
    <source>
        <dbReference type="ARBA" id="ARBA00016014"/>
    </source>
</evidence>
<dbReference type="SUPFAM" id="SSF50486">
    <property type="entry name" value="FMT C-terminal domain-like"/>
    <property type="match status" value="1"/>
</dbReference>
<evidence type="ECO:0000256" key="8">
    <source>
        <dbReference type="HAMAP-Rule" id="MF_00182"/>
    </source>
</evidence>
<dbReference type="Gene3D" id="3.40.50.170">
    <property type="entry name" value="Formyl transferase, N-terminal domain"/>
    <property type="match status" value="1"/>
</dbReference>
<evidence type="ECO:0000259" key="9">
    <source>
        <dbReference type="Pfam" id="PF00551"/>
    </source>
</evidence>
<keyword evidence="5 8" id="KW-0808">Transferase</keyword>
<evidence type="ECO:0000256" key="3">
    <source>
        <dbReference type="ARBA" id="ARBA00012261"/>
    </source>
</evidence>
<dbReference type="InterPro" id="IPR002376">
    <property type="entry name" value="Formyl_transf_N"/>
</dbReference>
<dbReference type="AlphaFoldDB" id="A0A6M4GPH8"/>
<reference evidence="11 12" key="1">
    <citation type="submission" date="2020-04" db="EMBL/GenBank/DDBJ databases">
        <title>Usitatibacter rugosus gen. nov., sp. nov. and Usitatibacter palustris sp. nov., novel members of Usitatibacteraceae fam. nov. within the order Nitrosomonadales isolated from soil.</title>
        <authorList>
            <person name="Huber K.J."/>
            <person name="Neumann-Schaal M."/>
            <person name="Geppert A."/>
            <person name="Luckner M."/>
            <person name="Wanner G."/>
            <person name="Overmann J."/>
        </authorList>
    </citation>
    <scope>NUCLEOTIDE SEQUENCE [LARGE SCALE GENOMIC DNA]</scope>
    <source>
        <strain evidence="11 12">0125_3</strain>
    </source>
</reference>
<feature type="binding site" evidence="8">
    <location>
        <begin position="109"/>
        <end position="112"/>
    </location>
    <ligand>
        <name>(6S)-5,6,7,8-tetrahydrofolate</name>
        <dbReference type="ChEBI" id="CHEBI:57453"/>
    </ligand>
</feature>
<evidence type="ECO:0000256" key="5">
    <source>
        <dbReference type="ARBA" id="ARBA00022679"/>
    </source>
</evidence>
<dbReference type="InterPro" id="IPR044135">
    <property type="entry name" value="Met-tRNA-FMT_C"/>
</dbReference>
<comment type="catalytic activity">
    <reaction evidence="7 8">
        <text>L-methionyl-tRNA(fMet) + (6R)-10-formyltetrahydrofolate = N-formyl-L-methionyl-tRNA(fMet) + (6S)-5,6,7,8-tetrahydrofolate + H(+)</text>
        <dbReference type="Rhea" id="RHEA:24380"/>
        <dbReference type="Rhea" id="RHEA-COMP:9952"/>
        <dbReference type="Rhea" id="RHEA-COMP:9953"/>
        <dbReference type="ChEBI" id="CHEBI:15378"/>
        <dbReference type="ChEBI" id="CHEBI:57453"/>
        <dbReference type="ChEBI" id="CHEBI:78530"/>
        <dbReference type="ChEBI" id="CHEBI:78844"/>
        <dbReference type="ChEBI" id="CHEBI:195366"/>
        <dbReference type="EC" id="2.1.2.9"/>
    </reaction>
</comment>
<dbReference type="PANTHER" id="PTHR11138">
    <property type="entry name" value="METHIONYL-TRNA FORMYLTRANSFERASE"/>
    <property type="match status" value="1"/>
</dbReference>
<dbReference type="HAMAP" id="MF_00182">
    <property type="entry name" value="Formyl_trans"/>
    <property type="match status" value="1"/>
</dbReference>
<comment type="function">
    <text evidence="1 8">Attaches a formyl group to the free amino group of methionyl-tRNA(fMet). The formyl group appears to play a dual role in the initiator identity of N-formylmethionyl-tRNA by promoting its recognition by IF2 and preventing the misappropriation of this tRNA by the elongation apparatus.</text>
</comment>
<dbReference type="Pfam" id="PF02911">
    <property type="entry name" value="Formyl_trans_C"/>
    <property type="match status" value="1"/>
</dbReference>
<feature type="domain" description="Formyl transferase C-terminal" evidence="10">
    <location>
        <begin position="201"/>
        <end position="296"/>
    </location>
</feature>
<evidence type="ECO:0000256" key="2">
    <source>
        <dbReference type="ARBA" id="ARBA00010699"/>
    </source>
</evidence>
<accession>A0A6M4GPH8</accession>
<evidence type="ECO:0000256" key="6">
    <source>
        <dbReference type="ARBA" id="ARBA00022917"/>
    </source>
</evidence>
<evidence type="ECO:0000313" key="12">
    <source>
        <dbReference type="Proteomes" id="UP000501534"/>
    </source>
</evidence>
<dbReference type="InterPro" id="IPR041711">
    <property type="entry name" value="Met-tRNA-FMT_N"/>
</dbReference>
<dbReference type="InterPro" id="IPR037022">
    <property type="entry name" value="Formyl_trans_C_sf"/>
</dbReference>
<keyword evidence="6 8" id="KW-0648">Protein biosynthesis</keyword>
<dbReference type="InterPro" id="IPR005794">
    <property type="entry name" value="Fmt"/>
</dbReference>
<sequence length="306" mass="31773">MRVVFAGTPPFAVAALEALLAAGHDVPLVLTQPDRPAGRGLRLTASAVSECAARHGLALYKPPSLKLPESQGPIREAMPDVMVVAAYGLILPAAVLAMPGKGCINIHASLLPRWRGAAPIQRAILAGDPETGVCIMQMETGLDTGPVLLERSIPIAPRDTAAGLTRSLAALGAEALVDALGRLESLAPKPQDATRATYAAKIDKSEARIDWTRSARDVDRQIRAFNPVPGAETTWKGQSLKIWEALPATGSGPPGTLLGSGPEGLVIACGEGALAALEIQRQGSKRLGAGDFLRGYPLEAGGLFGI</sequence>
<feature type="domain" description="Formyl transferase N-terminal" evidence="9">
    <location>
        <begin position="1"/>
        <end position="180"/>
    </location>
</feature>
<evidence type="ECO:0000313" key="11">
    <source>
        <dbReference type="EMBL" id="QJR08976.1"/>
    </source>
</evidence>
<evidence type="ECO:0000256" key="1">
    <source>
        <dbReference type="ARBA" id="ARBA00002606"/>
    </source>
</evidence>
<dbReference type="NCBIfam" id="TIGR00460">
    <property type="entry name" value="fmt"/>
    <property type="match status" value="1"/>
</dbReference>
<name>A0A6M4GPH8_9PROT</name>
<protein>
    <recommendedName>
        <fullName evidence="4 8">Methionyl-tRNA formyltransferase</fullName>
        <ecNumber evidence="3 8">2.1.2.9</ecNumber>
    </recommendedName>
</protein>